<dbReference type="AlphaFoldDB" id="A0A653BXL2"/>
<organism evidence="3 4">
    <name type="scientific">Callosobruchus maculatus</name>
    <name type="common">Southern cowpea weevil</name>
    <name type="synonym">Pulse bruchid</name>
    <dbReference type="NCBI Taxonomy" id="64391"/>
    <lineage>
        <taxon>Eukaryota</taxon>
        <taxon>Metazoa</taxon>
        <taxon>Ecdysozoa</taxon>
        <taxon>Arthropoda</taxon>
        <taxon>Hexapoda</taxon>
        <taxon>Insecta</taxon>
        <taxon>Pterygota</taxon>
        <taxon>Neoptera</taxon>
        <taxon>Endopterygota</taxon>
        <taxon>Coleoptera</taxon>
        <taxon>Polyphaga</taxon>
        <taxon>Cucujiformia</taxon>
        <taxon>Chrysomeloidea</taxon>
        <taxon>Chrysomelidae</taxon>
        <taxon>Bruchinae</taxon>
        <taxon>Bruchini</taxon>
        <taxon>Callosobruchus</taxon>
    </lineage>
</organism>
<keyword evidence="4" id="KW-1185">Reference proteome</keyword>
<dbReference type="InterPro" id="IPR013766">
    <property type="entry name" value="Thioredoxin_domain"/>
</dbReference>
<dbReference type="PANTHER" id="PTHR46115">
    <property type="entry name" value="THIOREDOXIN-LIKE PROTEIN 1"/>
    <property type="match status" value="1"/>
</dbReference>
<name>A0A653BXL2_CALMS</name>
<evidence type="ECO:0000259" key="2">
    <source>
        <dbReference type="PROSITE" id="PS51352"/>
    </source>
</evidence>
<dbReference type="Proteomes" id="UP000410492">
    <property type="component" value="Unassembled WGS sequence"/>
</dbReference>
<dbReference type="OrthoDB" id="2121326at2759"/>
<feature type="domain" description="Thioredoxin" evidence="2">
    <location>
        <begin position="1"/>
        <end position="105"/>
    </location>
</feature>
<protein>
    <recommendedName>
        <fullName evidence="2">Thioredoxin domain-containing protein</fullName>
    </recommendedName>
</protein>
<evidence type="ECO:0000313" key="4">
    <source>
        <dbReference type="Proteomes" id="UP000410492"/>
    </source>
</evidence>
<dbReference type="PRINTS" id="PR00421">
    <property type="entry name" value="THIOREDOXIN"/>
</dbReference>
<keyword evidence="1" id="KW-1015">Disulfide bond</keyword>
<dbReference type="SUPFAM" id="SSF52833">
    <property type="entry name" value="Thioredoxin-like"/>
    <property type="match status" value="1"/>
</dbReference>
<reference evidence="3 4" key="1">
    <citation type="submission" date="2019-01" db="EMBL/GenBank/DDBJ databases">
        <authorList>
            <person name="Sayadi A."/>
        </authorList>
    </citation>
    <scope>NUCLEOTIDE SEQUENCE [LARGE SCALE GENOMIC DNA]</scope>
</reference>
<evidence type="ECO:0000256" key="1">
    <source>
        <dbReference type="ARBA" id="ARBA00023157"/>
    </source>
</evidence>
<gene>
    <name evidence="3" type="ORF">CALMAC_LOCUS4339</name>
</gene>
<dbReference type="CDD" id="cd02947">
    <property type="entry name" value="TRX_family"/>
    <property type="match status" value="1"/>
</dbReference>
<dbReference type="Gene3D" id="3.40.30.10">
    <property type="entry name" value="Glutaredoxin"/>
    <property type="match status" value="1"/>
</dbReference>
<dbReference type="PROSITE" id="PS51352">
    <property type="entry name" value="THIOREDOXIN_2"/>
    <property type="match status" value="1"/>
</dbReference>
<sequence length="108" mass="12329">MISVKNKNDLAVQLNDAGDKLVVVDFYADWCSPCKMVTPKFVELSKKYPDVVMAKANLDEAEDLGQEYNIQTMPTFILFKRHEVVATYVGADMDRLRKMIDQAKRTLP</sequence>
<proteinExistence type="predicted"/>
<dbReference type="InterPro" id="IPR036249">
    <property type="entry name" value="Thioredoxin-like_sf"/>
</dbReference>
<evidence type="ECO:0000313" key="3">
    <source>
        <dbReference type="EMBL" id="VEN40036.1"/>
    </source>
</evidence>
<dbReference type="Pfam" id="PF00085">
    <property type="entry name" value="Thioredoxin"/>
    <property type="match status" value="1"/>
</dbReference>
<accession>A0A653BXL2</accession>
<dbReference type="EMBL" id="CAACVG010006247">
    <property type="protein sequence ID" value="VEN40036.1"/>
    <property type="molecule type" value="Genomic_DNA"/>
</dbReference>